<dbReference type="EnsemblMetazoa" id="PPA41236.1">
    <property type="protein sequence ID" value="PPA41236.1"/>
    <property type="gene ID" value="WBGene00279605"/>
</dbReference>
<protein>
    <submittedName>
        <fullName evidence="1">Uncharacterized protein</fullName>
    </submittedName>
</protein>
<evidence type="ECO:0000313" key="1">
    <source>
        <dbReference type="EnsemblMetazoa" id="PPA41236.1"/>
    </source>
</evidence>
<reference evidence="2" key="1">
    <citation type="journal article" date="2008" name="Nat. Genet.">
        <title>The Pristionchus pacificus genome provides a unique perspective on nematode lifestyle and parasitism.</title>
        <authorList>
            <person name="Dieterich C."/>
            <person name="Clifton S.W."/>
            <person name="Schuster L.N."/>
            <person name="Chinwalla A."/>
            <person name="Delehaunty K."/>
            <person name="Dinkelacker I."/>
            <person name="Fulton L."/>
            <person name="Fulton R."/>
            <person name="Godfrey J."/>
            <person name="Minx P."/>
            <person name="Mitreva M."/>
            <person name="Roeseler W."/>
            <person name="Tian H."/>
            <person name="Witte H."/>
            <person name="Yang S.P."/>
            <person name="Wilson R.K."/>
            <person name="Sommer R.J."/>
        </authorList>
    </citation>
    <scope>NUCLEOTIDE SEQUENCE [LARGE SCALE GENOMIC DNA]</scope>
    <source>
        <strain evidence="2">PS312</strain>
    </source>
</reference>
<evidence type="ECO:0000313" key="2">
    <source>
        <dbReference type="Proteomes" id="UP000005239"/>
    </source>
</evidence>
<sequence length="631" mass="71330">MPIIYKEERRELSATMLVNSHRAQTRGANYQTTNFAWQEHTSFYSSVYFLVLMFSALEIFDIIQTVGITVCLIVTIPSAFFVYAKLIFVRPFSHNYTFKLIVINGVTELLSCVLYLINVQLITYPFMVGFYTSVQDARLVTPLTIAWAFLACLSLHSSLFVALNRLKTIIFIRKKSNDSIFFIVSILVSITLALPTVLDYSITTTVIYSPFMFNGALVMLPNNISTDDTLRTISDIIRFIVSLATLVANIILSVLITRERNFLHFSDRQRFNGEKGLVITSIASYTFYMLYFINNVIARYMDVMVCGFVQWLFLGLNAIAPFWCLIMFTPSVRRMALNKRRNSAATTILRQTVTILNNPRQQSVLTIREHTLEGGGNYQTTNFVQQVLDFFIRVFFCSISGNLARMSSALEIFDIFQTIVISACLIVTIPSALFVYLKLICIRPFSQNYTFKLIVINGITVSKEEIELISYPFIVGFYTSIQAARLLTPLTIAWAFLACLSLHSSLFVALNRMKTIMLIRKKSVMPDNDSIFFFVSVFLSIILGLPTVLDYSIATTVVYEPIMFNAALVMIPNSTTSDEVISPLPPPSYAILRTISDVIRFAVSLATLVVNIILSVLITRRAADEPTCFPV</sequence>
<organism evidence="1 2">
    <name type="scientific">Pristionchus pacificus</name>
    <name type="common">Parasitic nematode worm</name>
    <dbReference type="NCBI Taxonomy" id="54126"/>
    <lineage>
        <taxon>Eukaryota</taxon>
        <taxon>Metazoa</taxon>
        <taxon>Ecdysozoa</taxon>
        <taxon>Nematoda</taxon>
        <taxon>Chromadorea</taxon>
        <taxon>Rhabditida</taxon>
        <taxon>Rhabditina</taxon>
        <taxon>Diplogasteromorpha</taxon>
        <taxon>Diplogasteroidea</taxon>
        <taxon>Neodiplogasteridae</taxon>
        <taxon>Pristionchus</taxon>
    </lineage>
</organism>
<keyword evidence="2" id="KW-1185">Reference proteome</keyword>
<gene>
    <name evidence="1" type="primary">WBGene00279605</name>
</gene>
<dbReference type="AlphaFoldDB" id="A0A2A6CJP5"/>
<dbReference type="Proteomes" id="UP000005239">
    <property type="component" value="Unassembled WGS sequence"/>
</dbReference>
<name>A0A2A6CJP5_PRIPA</name>
<reference evidence="1" key="2">
    <citation type="submission" date="2022-06" db="UniProtKB">
        <authorList>
            <consortium name="EnsemblMetazoa"/>
        </authorList>
    </citation>
    <scope>IDENTIFICATION</scope>
    <source>
        <strain evidence="1">PS312</strain>
    </source>
</reference>
<accession>A0A2A6CJP5</accession>
<proteinExistence type="predicted"/>
<accession>A0A8R1YY26</accession>